<dbReference type="InterPro" id="IPR011014">
    <property type="entry name" value="MscS_channel_TM-2"/>
</dbReference>
<organism evidence="2 3">
    <name type="scientific">Candidatus Nephthysia bennettiae</name>
    <dbReference type="NCBI Taxonomy" id="3127016"/>
    <lineage>
        <taxon>Bacteria</taxon>
        <taxon>Bacillati</taxon>
        <taxon>Candidatus Dormiibacterota</taxon>
        <taxon>Candidatus Dormibacteria</taxon>
        <taxon>Candidatus Dormibacterales</taxon>
        <taxon>Candidatus Dormibacteraceae</taxon>
        <taxon>Candidatus Nephthysia</taxon>
    </lineage>
</organism>
<dbReference type="Proteomes" id="UP000612893">
    <property type="component" value="Unassembled WGS sequence"/>
</dbReference>
<dbReference type="SUPFAM" id="SSF82861">
    <property type="entry name" value="Mechanosensitive channel protein MscS (YggB), transmembrane region"/>
    <property type="match status" value="1"/>
</dbReference>
<dbReference type="EMBL" id="JAEKNR010000082">
    <property type="protein sequence ID" value="MBJ7597850.1"/>
    <property type="molecule type" value="Genomic_DNA"/>
</dbReference>
<dbReference type="RefSeq" id="WP_338200397.1">
    <property type="nucleotide sequence ID" value="NZ_JAEKNR010000082.1"/>
</dbReference>
<sequence>MAVLRRRRGMIRAAVAGTLLVVLLTIQKDLLALAPARYEAFVRLGLLAVAVGLGATAVREIISAVFRTMDRQAAVVWRNLSSWTLYALLGLLIASALGVNLSGLLVGGAILGVIVATASQASLGNFFGAWS</sequence>
<dbReference type="AlphaFoldDB" id="A0A934K3M9"/>
<feature type="transmembrane region" description="Helical" evidence="1">
    <location>
        <begin position="83"/>
        <end position="103"/>
    </location>
</feature>
<keyword evidence="1" id="KW-0472">Membrane</keyword>
<name>A0A934K3M9_9BACT</name>
<reference evidence="2" key="1">
    <citation type="submission" date="2020-10" db="EMBL/GenBank/DDBJ databases">
        <title>Ca. Dormibacterota MAGs.</title>
        <authorList>
            <person name="Montgomery K."/>
        </authorList>
    </citation>
    <scope>NUCLEOTIDE SEQUENCE [LARGE SCALE GENOMIC DNA]</scope>
    <source>
        <strain evidence="2">SC8812_S17_10</strain>
    </source>
</reference>
<protein>
    <recommendedName>
        <fullName evidence="4">Mechanosensitive ion channel protein MscS</fullName>
    </recommendedName>
</protein>
<proteinExistence type="predicted"/>
<evidence type="ECO:0000313" key="3">
    <source>
        <dbReference type="Proteomes" id="UP000612893"/>
    </source>
</evidence>
<keyword evidence="1" id="KW-1133">Transmembrane helix</keyword>
<accession>A0A934K3M9</accession>
<keyword evidence="1" id="KW-0812">Transmembrane</keyword>
<evidence type="ECO:0000256" key="1">
    <source>
        <dbReference type="SAM" id="Phobius"/>
    </source>
</evidence>
<feature type="transmembrane region" description="Helical" evidence="1">
    <location>
        <begin position="42"/>
        <end position="62"/>
    </location>
</feature>
<keyword evidence="3" id="KW-1185">Reference proteome</keyword>
<feature type="transmembrane region" description="Helical" evidence="1">
    <location>
        <begin position="109"/>
        <end position="130"/>
    </location>
</feature>
<evidence type="ECO:0000313" key="2">
    <source>
        <dbReference type="EMBL" id="MBJ7597850.1"/>
    </source>
</evidence>
<dbReference type="Gene3D" id="1.10.287.1260">
    <property type="match status" value="1"/>
</dbReference>
<comment type="caution">
    <text evidence="2">The sequence shown here is derived from an EMBL/GenBank/DDBJ whole genome shotgun (WGS) entry which is preliminary data.</text>
</comment>
<dbReference type="GO" id="GO:0016020">
    <property type="term" value="C:membrane"/>
    <property type="evidence" value="ECO:0007669"/>
    <property type="project" value="InterPro"/>
</dbReference>
<evidence type="ECO:0008006" key="4">
    <source>
        <dbReference type="Google" id="ProtNLM"/>
    </source>
</evidence>
<gene>
    <name evidence="2" type="ORF">JF922_07160</name>
</gene>